<reference evidence="15" key="9">
    <citation type="submission" date="2020-05" db="EMBL/GenBank/DDBJ databases">
        <title>Complete genome sequence of Bradyrhizobium diazoefficiens XF9 isolated from soybean nodule.</title>
        <authorList>
            <person name="Noda R."/>
            <person name="Kakizaki K."/>
            <person name="Minamisawa K."/>
        </authorList>
    </citation>
    <scope>NUCLEOTIDE SEQUENCE</scope>
    <source>
        <strain evidence="15">XF9</strain>
    </source>
</reference>
<dbReference type="AlphaFoldDB" id="A0A810BAV7"/>
<dbReference type="EMBL" id="AP023094">
    <property type="protein sequence ID" value="BCE47146.1"/>
    <property type="molecule type" value="Genomic_DNA"/>
</dbReference>
<evidence type="ECO:0000313" key="10">
    <source>
        <dbReference type="EMBL" id="BCE38460.1"/>
    </source>
</evidence>
<dbReference type="SUPFAM" id="SSF46785">
    <property type="entry name" value="Winged helix' DNA-binding domain"/>
    <property type="match status" value="1"/>
</dbReference>
<dbReference type="RefSeq" id="WP_236842211.1">
    <property type="nucleotide sequence ID" value="NZ_JBGBYK010000001.1"/>
</dbReference>
<reference evidence="8" key="1">
    <citation type="submission" date="2020-05" db="EMBL/GenBank/DDBJ databases">
        <title>Complete genome sequence of Bradyrhizobium diazoefficiens XF1 isolated from soybean nodule.</title>
        <authorList>
            <person name="Noda R."/>
            <person name="Kakizaki K."/>
            <person name="Minamisawa K."/>
        </authorList>
    </citation>
    <scope>NUCLEOTIDE SEQUENCE</scope>
    <source>
        <strain evidence="8">XF1</strain>
    </source>
</reference>
<reference evidence="16" key="2">
    <citation type="submission" date="2020-05" db="EMBL/GenBank/DDBJ databases">
        <title>Complete genome sequence of Bradyrhizobium diazoefficiens XF10 isolated from soybean nodule.</title>
        <authorList>
            <person name="Noda R."/>
            <person name="Kakizaki K."/>
            <person name="Minamisawa K."/>
        </authorList>
    </citation>
    <scope>NUCLEOTIDE SEQUENCE</scope>
    <source>
        <strain evidence="16">XF10</strain>
    </source>
</reference>
<keyword evidence="2" id="KW-0663">Pyridoxal phosphate</keyword>
<protein>
    <submittedName>
        <fullName evidence="14">Transcriptional regulator</fullName>
    </submittedName>
</protein>
<dbReference type="InterPro" id="IPR036388">
    <property type="entry name" value="WH-like_DNA-bd_sf"/>
</dbReference>
<dbReference type="GO" id="GO:0030170">
    <property type="term" value="F:pyridoxal phosphate binding"/>
    <property type="evidence" value="ECO:0007669"/>
    <property type="project" value="InterPro"/>
</dbReference>
<dbReference type="CDD" id="cd07377">
    <property type="entry name" value="WHTH_GntR"/>
    <property type="match status" value="1"/>
</dbReference>
<feature type="compositionally biased region" description="Polar residues" evidence="6">
    <location>
        <begin position="514"/>
        <end position="529"/>
    </location>
</feature>
<reference evidence="14" key="8">
    <citation type="submission" date="2020-05" db="EMBL/GenBank/DDBJ databases">
        <title>Complete genome sequence of Bradyrhizobium diazoefficiens XF8 isolated from soybean nodule.</title>
        <authorList>
            <person name="Noda R."/>
            <person name="Kakizaki K."/>
            <person name="Minamisawa K."/>
        </authorList>
    </citation>
    <scope>NUCLEOTIDE SEQUENCE</scope>
    <source>
        <strain evidence="14">XF8</strain>
    </source>
</reference>
<dbReference type="Gene3D" id="1.10.10.10">
    <property type="entry name" value="Winged helix-like DNA-binding domain superfamily/Winged helix DNA-binding domain"/>
    <property type="match status" value="1"/>
</dbReference>
<dbReference type="InterPro" id="IPR000524">
    <property type="entry name" value="Tscrpt_reg_HTH_GntR"/>
</dbReference>
<accession>A0A810BAV7</accession>
<dbReference type="InterPro" id="IPR051446">
    <property type="entry name" value="HTH_trans_reg/aminotransferase"/>
</dbReference>
<evidence type="ECO:0000256" key="5">
    <source>
        <dbReference type="ARBA" id="ARBA00023163"/>
    </source>
</evidence>
<gene>
    <name evidence="16" type="ORF">XF10B_34670</name>
    <name evidence="8" type="ORF">XF1B_35800</name>
    <name evidence="9" type="ORF">XF2B_34860</name>
    <name evidence="10" type="ORF">XF3B_34910</name>
    <name evidence="11" type="ORF">XF4B_34950</name>
    <name evidence="12" type="ORF">XF5B_35250</name>
    <name evidence="13" type="ORF">XF6B_35470</name>
    <name evidence="14" type="ORF">XF8B_34380</name>
    <name evidence="15" type="ORF">XF9B_34790</name>
</gene>
<dbReference type="EMBL" id="AP023095">
    <property type="protein sequence ID" value="BCE56013.1"/>
    <property type="molecule type" value="Genomic_DNA"/>
</dbReference>
<evidence type="ECO:0000313" key="9">
    <source>
        <dbReference type="EMBL" id="BCE29717.1"/>
    </source>
</evidence>
<dbReference type="EMBL" id="AP023093">
    <property type="protein sequence ID" value="BCE38460.1"/>
    <property type="molecule type" value="Genomic_DNA"/>
</dbReference>
<dbReference type="GO" id="GO:0003700">
    <property type="term" value="F:DNA-binding transcription factor activity"/>
    <property type="evidence" value="ECO:0007669"/>
    <property type="project" value="InterPro"/>
</dbReference>
<dbReference type="Gene3D" id="3.40.640.10">
    <property type="entry name" value="Type I PLP-dependent aspartate aminotransferase-like (Major domain)"/>
    <property type="match status" value="1"/>
</dbReference>
<dbReference type="InterPro" id="IPR015421">
    <property type="entry name" value="PyrdxlP-dep_Trfase_major"/>
</dbReference>
<proteinExistence type="inferred from homology"/>
<dbReference type="InterPro" id="IPR015424">
    <property type="entry name" value="PyrdxlP-dep_Trfase"/>
</dbReference>
<evidence type="ECO:0000313" key="12">
    <source>
        <dbReference type="EMBL" id="BCE56013.1"/>
    </source>
</evidence>
<reference evidence="10" key="4">
    <citation type="submission" date="2020-05" db="EMBL/GenBank/DDBJ databases">
        <title>Complete genome sequence of Bradyrhizobium diazoefficiens XF3 isolated from soybean nodule.</title>
        <authorList>
            <person name="Noda R."/>
            <person name="Kakizaki K."/>
            <person name="Minamisawa K."/>
        </authorList>
    </citation>
    <scope>NUCLEOTIDE SEQUENCE</scope>
    <source>
        <strain evidence="10">XF3</strain>
    </source>
</reference>
<dbReference type="SUPFAM" id="SSF53383">
    <property type="entry name" value="PLP-dependent transferases"/>
    <property type="match status" value="1"/>
</dbReference>
<name>A0A810BAV7_9BRAD</name>
<evidence type="ECO:0000313" key="15">
    <source>
        <dbReference type="EMBL" id="BCE82058.1"/>
    </source>
</evidence>
<dbReference type="InterPro" id="IPR036390">
    <property type="entry name" value="WH_DNA-bd_sf"/>
</dbReference>
<organism evidence="14">
    <name type="scientific">Bradyrhizobium diazoefficiens</name>
    <dbReference type="NCBI Taxonomy" id="1355477"/>
    <lineage>
        <taxon>Bacteria</taxon>
        <taxon>Pseudomonadati</taxon>
        <taxon>Pseudomonadota</taxon>
        <taxon>Alphaproteobacteria</taxon>
        <taxon>Hyphomicrobiales</taxon>
        <taxon>Nitrobacteraceae</taxon>
        <taxon>Bradyrhizobium</taxon>
    </lineage>
</organism>
<dbReference type="PANTHER" id="PTHR46577:SF1">
    <property type="entry name" value="HTH-TYPE TRANSCRIPTIONAL REGULATORY PROTEIN GABR"/>
    <property type="match status" value="1"/>
</dbReference>
<reference evidence="12" key="6">
    <citation type="submission" date="2020-05" db="EMBL/GenBank/DDBJ databases">
        <title>Complete genome sequence of Bradyrhizobium diazoefficiens XF5 isolated from soybean nodule.</title>
        <authorList>
            <person name="Noda R."/>
            <person name="Kakizaki K."/>
            <person name="Minamisawa K."/>
        </authorList>
    </citation>
    <scope>NUCLEOTIDE SEQUENCE</scope>
    <source>
        <strain evidence="12">XF5</strain>
    </source>
</reference>
<dbReference type="EMBL" id="AP023098">
    <property type="protein sequence ID" value="BCE82058.1"/>
    <property type="molecule type" value="Genomic_DNA"/>
</dbReference>
<dbReference type="PANTHER" id="PTHR46577">
    <property type="entry name" value="HTH-TYPE TRANSCRIPTIONAL REGULATORY PROTEIN GABR"/>
    <property type="match status" value="1"/>
</dbReference>
<evidence type="ECO:0000313" key="8">
    <source>
        <dbReference type="EMBL" id="BCE20899.1"/>
    </source>
</evidence>
<dbReference type="PROSITE" id="PS50949">
    <property type="entry name" value="HTH_GNTR"/>
    <property type="match status" value="1"/>
</dbReference>
<keyword evidence="4" id="KW-0238">DNA-binding</keyword>
<dbReference type="Pfam" id="PF00155">
    <property type="entry name" value="Aminotran_1_2"/>
    <property type="match status" value="1"/>
</dbReference>
<evidence type="ECO:0000313" key="14">
    <source>
        <dbReference type="EMBL" id="BCE73327.1"/>
    </source>
</evidence>
<dbReference type="EMBL" id="AP023091">
    <property type="protein sequence ID" value="BCE20899.1"/>
    <property type="molecule type" value="Genomic_DNA"/>
</dbReference>
<dbReference type="GO" id="GO:0003677">
    <property type="term" value="F:DNA binding"/>
    <property type="evidence" value="ECO:0007669"/>
    <property type="project" value="UniProtKB-KW"/>
</dbReference>
<reference evidence="11" key="5">
    <citation type="submission" date="2020-05" db="EMBL/GenBank/DDBJ databases">
        <title>Complete genome sequence of Bradyrhizobium diazoefficiens XF4 isolated from soybean nodule.</title>
        <authorList>
            <person name="Noda R."/>
            <person name="Kakizaki K."/>
            <person name="Minamisawa K."/>
        </authorList>
    </citation>
    <scope>NUCLEOTIDE SEQUENCE</scope>
    <source>
        <strain evidence="11">XF4</strain>
    </source>
</reference>
<evidence type="ECO:0000256" key="1">
    <source>
        <dbReference type="ARBA" id="ARBA00005384"/>
    </source>
</evidence>
<dbReference type="EMBL" id="AP023099">
    <property type="protein sequence ID" value="BCE90669.1"/>
    <property type="molecule type" value="Genomic_DNA"/>
</dbReference>
<dbReference type="EMBL" id="AP023096">
    <property type="protein sequence ID" value="BCE64748.1"/>
    <property type="molecule type" value="Genomic_DNA"/>
</dbReference>
<reference evidence="9" key="3">
    <citation type="submission" date="2020-05" db="EMBL/GenBank/DDBJ databases">
        <title>Complete genome sequence of Bradyrhizobium diazoefficiens XF2 isolated from soybean nodule.</title>
        <authorList>
            <person name="Noda R."/>
            <person name="Kakizaki K."/>
            <person name="Minamisawa K."/>
        </authorList>
    </citation>
    <scope>NUCLEOTIDE SEQUENCE</scope>
    <source>
        <strain evidence="9">XF2</strain>
    </source>
</reference>
<evidence type="ECO:0000256" key="3">
    <source>
        <dbReference type="ARBA" id="ARBA00023015"/>
    </source>
</evidence>
<feature type="region of interest" description="Disordered" evidence="6">
    <location>
        <begin position="514"/>
        <end position="541"/>
    </location>
</feature>
<keyword evidence="5" id="KW-0804">Transcription</keyword>
<keyword evidence="3" id="KW-0805">Transcription regulation</keyword>
<sequence>MTHPEVRLAIAGRSNNHLCAMDKSRQPNKRVSLAGMHIDRASAVPLHLQIAAHIRGCILRGVFPAGTQFLGSREIARELGCSRTVVLTAWDLLYAEGYLESTPRGSVMVASVATPHAEPPSVASPAAVPAHMSKRWQSLLAFDYETNWPSEFSPGAPDISTFPFKDWSRLLRQTWQNPREQECLDLPPEGHPRLRSEIANFLGSVRGLVCAPEEVVVTSGTSGALDFCSRMILDPGDEVWVEEPGFVEARWALTAAGAKLVPVPVDDKGLVVSEGIRRAPGARLIVVTPSHQYPLGVSMGLERRLELLDWANKNDVWVIEDDYNSEFRHQDSMIASLRSLDREGRVIYFGTFSKIMMPNLRLGYIVANRHFIDGFSKGRARIDVHTSGVGQLALAEFMREGHLLRHLRGMRRAYATRRKALIDAIATLMPDDLTVSAAVTGLHLVALFTEAMRARMSDREAAASLKQAGIHVQPLSQNFLEQPTLQGLVFGYGRLRVEDASPLLARIAACIGSSSRNASSDPAISSRTVRTIKRGRADRGA</sequence>
<dbReference type="CDD" id="cd00609">
    <property type="entry name" value="AAT_like"/>
    <property type="match status" value="1"/>
</dbReference>
<dbReference type="SMART" id="SM00345">
    <property type="entry name" value="HTH_GNTR"/>
    <property type="match status" value="1"/>
</dbReference>
<evidence type="ECO:0000259" key="7">
    <source>
        <dbReference type="PROSITE" id="PS50949"/>
    </source>
</evidence>
<evidence type="ECO:0000313" key="16">
    <source>
        <dbReference type="EMBL" id="BCE90669.1"/>
    </source>
</evidence>
<evidence type="ECO:0000256" key="2">
    <source>
        <dbReference type="ARBA" id="ARBA00022898"/>
    </source>
</evidence>
<evidence type="ECO:0000313" key="11">
    <source>
        <dbReference type="EMBL" id="BCE47146.1"/>
    </source>
</evidence>
<comment type="similarity">
    <text evidence="1">In the C-terminal section; belongs to the class-I pyridoxal-phosphate-dependent aminotransferase family.</text>
</comment>
<evidence type="ECO:0000313" key="13">
    <source>
        <dbReference type="EMBL" id="BCE64748.1"/>
    </source>
</evidence>
<dbReference type="EMBL" id="AP023092">
    <property type="protein sequence ID" value="BCE29717.1"/>
    <property type="molecule type" value="Genomic_DNA"/>
</dbReference>
<evidence type="ECO:0000256" key="6">
    <source>
        <dbReference type="SAM" id="MobiDB-lite"/>
    </source>
</evidence>
<reference evidence="13" key="7">
    <citation type="submission" date="2020-05" db="EMBL/GenBank/DDBJ databases">
        <title>Complete genome sequence of Bradyrhizobium diazoefficiens XF6 isolated from soybean nodule.</title>
        <authorList>
            <person name="Noda R."/>
            <person name="Kakizaki K."/>
            <person name="Minamisawa K."/>
        </authorList>
    </citation>
    <scope>NUCLEOTIDE SEQUENCE</scope>
    <source>
        <strain evidence="13">XF6</strain>
    </source>
</reference>
<dbReference type="Pfam" id="PF00392">
    <property type="entry name" value="GntR"/>
    <property type="match status" value="1"/>
</dbReference>
<feature type="domain" description="HTH gntR-type" evidence="7">
    <location>
        <begin position="44"/>
        <end position="112"/>
    </location>
</feature>
<dbReference type="EMBL" id="AP023097">
    <property type="protein sequence ID" value="BCE73327.1"/>
    <property type="molecule type" value="Genomic_DNA"/>
</dbReference>
<dbReference type="InterPro" id="IPR004839">
    <property type="entry name" value="Aminotransferase_I/II_large"/>
</dbReference>
<evidence type="ECO:0000256" key="4">
    <source>
        <dbReference type="ARBA" id="ARBA00023125"/>
    </source>
</evidence>